<dbReference type="Gene3D" id="1.10.1660.10">
    <property type="match status" value="1"/>
</dbReference>
<comment type="caution">
    <text evidence="3">The sequence shown here is derived from an EMBL/GenBank/DDBJ whole genome shotgun (WGS) entry which is preliminary data.</text>
</comment>
<evidence type="ECO:0000259" key="2">
    <source>
        <dbReference type="PROSITE" id="PS50937"/>
    </source>
</evidence>
<dbReference type="InterPro" id="IPR009061">
    <property type="entry name" value="DNA-bd_dom_put_sf"/>
</dbReference>
<organism evidence="3 4">
    <name type="scientific">Pseudonocardia bannensis</name>
    <dbReference type="NCBI Taxonomy" id="630973"/>
    <lineage>
        <taxon>Bacteria</taxon>
        <taxon>Bacillati</taxon>
        <taxon>Actinomycetota</taxon>
        <taxon>Actinomycetes</taxon>
        <taxon>Pseudonocardiales</taxon>
        <taxon>Pseudonocardiaceae</taxon>
        <taxon>Pseudonocardia</taxon>
    </lineage>
</organism>
<gene>
    <name evidence="3" type="ORF">HF519_07200</name>
</gene>
<dbReference type="PROSITE" id="PS50937">
    <property type="entry name" value="HTH_MERR_2"/>
    <property type="match status" value="1"/>
</dbReference>
<dbReference type="GO" id="GO:0003677">
    <property type="term" value="F:DNA binding"/>
    <property type="evidence" value="ECO:0007669"/>
    <property type="project" value="UniProtKB-KW"/>
</dbReference>
<dbReference type="PANTHER" id="PTHR30204:SF93">
    <property type="entry name" value="HTH MERR-TYPE DOMAIN-CONTAINING PROTEIN"/>
    <property type="match status" value="1"/>
</dbReference>
<dbReference type="SMART" id="SM00422">
    <property type="entry name" value="HTH_MERR"/>
    <property type="match status" value="1"/>
</dbReference>
<dbReference type="AlphaFoldDB" id="A0A848DFE9"/>
<keyword evidence="4" id="KW-1185">Reference proteome</keyword>
<dbReference type="InterPro" id="IPR000551">
    <property type="entry name" value="MerR-type_HTH_dom"/>
</dbReference>
<dbReference type="PANTHER" id="PTHR30204">
    <property type="entry name" value="REDOX-CYCLING DRUG-SENSING TRANSCRIPTIONAL ACTIVATOR SOXR"/>
    <property type="match status" value="1"/>
</dbReference>
<dbReference type="Pfam" id="PF13411">
    <property type="entry name" value="MerR_1"/>
    <property type="match status" value="1"/>
</dbReference>
<dbReference type="InterPro" id="IPR047057">
    <property type="entry name" value="MerR_fam"/>
</dbReference>
<evidence type="ECO:0000313" key="4">
    <source>
        <dbReference type="Proteomes" id="UP000586918"/>
    </source>
</evidence>
<dbReference type="RefSeq" id="WP_169411374.1">
    <property type="nucleotide sequence ID" value="NZ_JAAXKZ010000017.1"/>
</dbReference>
<accession>A0A848DFE9</accession>
<dbReference type="SUPFAM" id="SSF46955">
    <property type="entry name" value="Putative DNA-binding domain"/>
    <property type="match status" value="1"/>
</dbReference>
<name>A0A848DFE9_9PSEU</name>
<protein>
    <submittedName>
        <fullName evidence="3">MerR family transcriptional regulator</fullName>
    </submittedName>
</protein>
<sequence length="192" mass="21165">MSGVLRSGCPAAAAGVDVQTLRCYERRGLLPEPQRSPGGHRKYGPDAVTVLRIIRARRLGFTLDEIAELLEVGSQRGPRPGLRARAGAEIAEVAEVAEVDTTIAQLSEIRRSLVDVIAAGCSDLTECSCRPECPIPFTGPAPWGRGQDVRRHRRRRHRSPCPTPAAVLAAHRRSELRRWGRQRACELLHTDR</sequence>
<reference evidence="3 4" key="1">
    <citation type="submission" date="2020-04" db="EMBL/GenBank/DDBJ databases">
        <authorList>
            <person name="Klaysubun C."/>
            <person name="Duangmal K."/>
            <person name="Lipun K."/>
        </authorList>
    </citation>
    <scope>NUCLEOTIDE SEQUENCE [LARGE SCALE GENOMIC DNA]</scope>
    <source>
        <strain evidence="3 4">DSM 45300</strain>
    </source>
</reference>
<keyword evidence="1" id="KW-0238">DNA-binding</keyword>
<dbReference type="GO" id="GO:0003700">
    <property type="term" value="F:DNA-binding transcription factor activity"/>
    <property type="evidence" value="ECO:0007669"/>
    <property type="project" value="InterPro"/>
</dbReference>
<dbReference type="Proteomes" id="UP000586918">
    <property type="component" value="Unassembled WGS sequence"/>
</dbReference>
<proteinExistence type="predicted"/>
<evidence type="ECO:0000313" key="3">
    <source>
        <dbReference type="EMBL" id="NMH91378.1"/>
    </source>
</evidence>
<evidence type="ECO:0000256" key="1">
    <source>
        <dbReference type="ARBA" id="ARBA00023125"/>
    </source>
</evidence>
<dbReference type="EMBL" id="JAAXKZ010000017">
    <property type="protein sequence ID" value="NMH91378.1"/>
    <property type="molecule type" value="Genomic_DNA"/>
</dbReference>
<feature type="domain" description="HTH merR-type" evidence="2">
    <location>
        <begin position="11"/>
        <end position="72"/>
    </location>
</feature>